<sequence>MPENLQIDPVWTREYAGIRMLYYAEPEAQRSRIRAPTLDTRAFAWVEEVAQRIEQGQTECTAHHLVQLTGQSPRYAWTQLALWFLAYNPAEMVKFLLATHVEPYVSPVHVQDSLRQLGAYLFHYQGGDDETQLQAVVDAFCVLANRGGDGHLTFNNPFPQSFLARCSVELNLRIYETIKTRGVKIAGWNWLHYTTYFAKNDCYEHALDALVKAHEEGGFRLNSFAFRSNCSTLLRRAISQPDGLRETLRIVSTIVDMGVTLDRPICDIIMLNAIEAGDLKTAFDVYHSLMQRGLRPTESTFTILLKGCKSNIDDVTMLNEVIRDAITNIDVRASKVVASNIMHCLALHHSKHHPETAFQTLTEAYVQFFDLTPLKRLGLPLPTIPPVRLTTADLLHPTPHVLGCMLGASINNILHHNPNDPKLILPLYTRYRTLLAHADPVWAPTASTDHIPNIFLAAFIRRPSGLLAAAQVVKDMQHDHPAASSGFAQCRPTTQTWNIFLHGFSRHGQTRLAERVLQYMRKLGVKEDIVTWNTLIHGYAKVQDEEGVVESVRRGAEGGVVWDRWTEGGVGKLRDGAGRQRVGAMLREREGRVDFGEEIREGLKGRLERVGGGEEVPDGRGCGDGGDGANIYGRPPHFTSSPFMSATPNAQSSHPHNGQDENATAQPKQTPTNTNANIFTFSSPTPAAPSTVPFSRRAVKKAPTPKPDELRERRRGAFLRKIRDEREDERFEARSEDIMRLEFVRRQRAWEEELARQAPMLDAEPTDGDSEGSLWRWDAPGSSAEGMGMGMGMSSQPWAEEEVEEVLGWEEREMEALIEYAPLPTSGEEGRGGGGDAWSDDGDYDALFEEIMGQDGGMGEVRQQNNTVEGGNQATGGAGEAMDMS</sequence>
<feature type="repeat" description="PPR" evidence="2">
    <location>
        <begin position="493"/>
        <end position="527"/>
    </location>
</feature>
<dbReference type="Pfam" id="PF13041">
    <property type="entry name" value="PPR_2"/>
    <property type="match status" value="1"/>
</dbReference>
<dbReference type="EMBL" id="JAVRRT010000006">
    <property type="protein sequence ID" value="KAK5171067.1"/>
    <property type="molecule type" value="Genomic_DNA"/>
</dbReference>
<dbReference type="AlphaFoldDB" id="A0AAV9PF24"/>
<dbReference type="Gene3D" id="1.25.40.10">
    <property type="entry name" value="Tetratricopeptide repeat domain"/>
    <property type="match status" value="2"/>
</dbReference>
<gene>
    <name evidence="4" type="ORF">LTR77_004211</name>
</gene>
<feature type="compositionally biased region" description="Low complexity" evidence="3">
    <location>
        <begin position="679"/>
        <end position="695"/>
    </location>
</feature>
<evidence type="ECO:0008006" key="6">
    <source>
        <dbReference type="Google" id="ProtNLM"/>
    </source>
</evidence>
<evidence type="ECO:0000256" key="2">
    <source>
        <dbReference type="PROSITE-ProRule" id="PRU00708"/>
    </source>
</evidence>
<evidence type="ECO:0000313" key="5">
    <source>
        <dbReference type="Proteomes" id="UP001337655"/>
    </source>
</evidence>
<organism evidence="4 5">
    <name type="scientific">Saxophila tyrrhenica</name>
    <dbReference type="NCBI Taxonomy" id="1690608"/>
    <lineage>
        <taxon>Eukaryota</taxon>
        <taxon>Fungi</taxon>
        <taxon>Dikarya</taxon>
        <taxon>Ascomycota</taxon>
        <taxon>Pezizomycotina</taxon>
        <taxon>Dothideomycetes</taxon>
        <taxon>Dothideomycetidae</taxon>
        <taxon>Mycosphaerellales</taxon>
        <taxon>Extremaceae</taxon>
        <taxon>Saxophila</taxon>
    </lineage>
</organism>
<keyword evidence="5" id="KW-1185">Reference proteome</keyword>
<feature type="compositionally biased region" description="Polar residues" evidence="3">
    <location>
        <begin position="638"/>
        <end position="678"/>
    </location>
</feature>
<dbReference type="NCBIfam" id="TIGR00756">
    <property type="entry name" value="PPR"/>
    <property type="match status" value="1"/>
</dbReference>
<dbReference type="RefSeq" id="XP_064660095.1">
    <property type="nucleotide sequence ID" value="XM_064801465.1"/>
</dbReference>
<accession>A0AAV9PF24</accession>
<proteinExistence type="predicted"/>
<feature type="region of interest" description="Disordered" evidence="3">
    <location>
        <begin position="823"/>
        <end position="842"/>
    </location>
</feature>
<dbReference type="InterPro" id="IPR011990">
    <property type="entry name" value="TPR-like_helical_dom_sf"/>
</dbReference>
<feature type="region of interest" description="Disordered" evidence="3">
    <location>
        <begin position="856"/>
        <end position="885"/>
    </location>
</feature>
<evidence type="ECO:0000256" key="3">
    <source>
        <dbReference type="SAM" id="MobiDB-lite"/>
    </source>
</evidence>
<dbReference type="GeneID" id="89925557"/>
<dbReference type="PROSITE" id="PS51375">
    <property type="entry name" value="PPR"/>
    <property type="match status" value="1"/>
</dbReference>
<dbReference type="Proteomes" id="UP001337655">
    <property type="component" value="Unassembled WGS sequence"/>
</dbReference>
<comment type="caution">
    <text evidence="4">The sequence shown here is derived from an EMBL/GenBank/DDBJ whole genome shotgun (WGS) entry which is preliminary data.</text>
</comment>
<dbReference type="PANTHER" id="PTHR47941">
    <property type="entry name" value="PENTATRICOPEPTIDE REPEAT-CONTAINING PROTEIN 3, MITOCHONDRIAL"/>
    <property type="match status" value="1"/>
</dbReference>
<feature type="region of interest" description="Disordered" evidence="3">
    <location>
        <begin position="609"/>
        <end position="713"/>
    </location>
</feature>
<protein>
    <recommendedName>
        <fullName evidence="6">Pentatricopeptide repeat protein</fullName>
    </recommendedName>
</protein>
<name>A0AAV9PF24_9PEZI</name>
<evidence type="ECO:0000313" key="4">
    <source>
        <dbReference type="EMBL" id="KAK5171067.1"/>
    </source>
</evidence>
<reference evidence="4 5" key="1">
    <citation type="submission" date="2023-08" db="EMBL/GenBank/DDBJ databases">
        <title>Black Yeasts Isolated from many extreme environments.</title>
        <authorList>
            <person name="Coleine C."/>
            <person name="Stajich J.E."/>
            <person name="Selbmann L."/>
        </authorList>
    </citation>
    <scope>NUCLEOTIDE SEQUENCE [LARGE SCALE GENOMIC DNA]</scope>
    <source>
        <strain evidence="4 5">CCFEE 5935</strain>
    </source>
</reference>
<dbReference type="InterPro" id="IPR002885">
    <property type="entry name" value="PPR_rpt"/>
</dbReference>
<evidence type="ECO:0000256" key="1">
    <source>
        <dbReference type="ARBA" id="ARBA00022737"/>
    </source>
</evidence>
<keyword evidence="1" id="KW-0677">Repeat</keyword>
<feature type="compositionally biased region" description="Polar residues" evidence="3">
    <location>
        <begin position="862"/>
        <end position="872"/>
    </location>
</feature>